<dbReference type="InterPro" id="IPR013766">
    <property type="entry name" value="Thioredoxin_domain"/>
</dbReference>
<accession>A0A5C6AFH9</accession>
<dbReference type="CDD" id="cd02947">
    <property type="entry name" value="TRX_family"/>
    <property type="match status" value="1"/>
</dbReference>
<keyword evidence="1" id="KW-0472">Membrane</keyword>
<keyword evidence="4" id="KW-1185">Reference proteome</keyword>
<gene>
    <name evidence="3" type="primary">trxA_4</name>
    <name evidence="3" type="ORF">Pla52n_48810</name>
</gene>
<dbReference type="AlphaFoldDB" id="A0A5C6AFH9"/>
<dbReference type="GO" id="GO:0005829">
    <property type="term" value="C:cytosol"/>
    <property type="evidence" value="ECO:0007669"/>
    <property type="project" value="TreeGrafter"/>
</dbReference>
<dbReference type="Proteomes" id="UP000320176">
    <property type="component" value="Unassembled WGS sequence"/>
</dbReference>
<reference evidence="3 4" key="1">
    <citation type="submission" date="2019-02" db="EMBL/GenBank/DDBJ databases">
        <title>Deep-cultivation of Planctomycetes and their phenomic and genomic characterization uncovers novel biology.</title>
        <authorList>
            <person name="Wiegand S."/>
            <person name="Jogler M."/>
            <person name="Boedeker C."/>
            <person name="Pinto D."/>
            <person name="Vollmers J."/>
            <person name="Rivas-Marin E."/>
            <person name="Kohn T."/>
            <person name="Peeters S.H."/>
            <person name="Heuer A."/>
            <person name="Rast P."/>
            <person name="Oberbeckmann S."/>
            <person name="Bunk B."/>
            <person name="Jeske O."/>
            <person name="Meyerdierks A."/>
            <person name="Storesund J.E."/>
            <person name="Kallscheuer N."/>
            <person name="Luecker S."/>
            <person name="Lage O.M."/>
            <person name="Pohl T."/>
            <person name="Merkel B.J."/>
            <person name="Hornburger P."/>
            <person name="Mueller R.-W."/>
            <person name="Bruemmer F."/>
            <person name="Labrenz M."/>
            <person name="Spormann A.M."/>
            <person name="Op Den Camp H."/>
            <person name="Overmann J."/>
            <person name="Amann R."/>
            <person name="Jetten M.S.M."/>
            <person name="Mascher T."/>
            <person name="Medema M.H."/>
            <person name="Devos D.P."/>
            <person name="Kaster A.-K."/>
            <person name="Ovreas L."/>
            <person name="Rohde M."/>
            <person name="Galperin M.Y."/>
            <person name="Jogler C."/>
        </authorList>
    </citation>
    <scope>NUCLEOTIDE SEQUENCE [LARGE SCALE GENOMIC DNA]</scope>
    <source>
        <strain evidence="3 4">Pla52n</strain>
    </source>
</reference>
<name>A0A5C6AFH9_9BACT</name>
<dbReference type="SUPFAM" id="SSF52833">
    <property type="entry name" value="Thioredoxin-like"/>
    <property type="match status" value="1"/>
</dbReference>
<feature type="domain" description="Thioredoxin" evidence="2">
    <location>
        <begin position="28"/>
        <end position="140"/>
    </location>
</feature>
<protein>
    <submittedName>
        <fullName evidence="3">Thioredoxin</fullName>
    </submittedName>
</protein>
<sequence>MSNQSGFMTAFAVLVIAAAGIAIWNRSHTPSLPASAESLVEYSADADAPTQPNLRLIKFGATWCPPCRALDSELEQLNLTHSDMVSVIKVDVDEHPELAEEYNVNGIPRLLLVQGNQIIGDQIGYYTHDELTRWIRETAAANPVKSE</sequence>
<feature type="transmembrane region" description="Helical" evidence="1">
    <location>
        <begin position="6"/>
        <end position="24"/>
    </location>
</feature>
<evidence type="ECO:0000256" key="1">
    <source>
        <dbReference type="SAM" id="Phobius"/>
    </source>
</evidence>
<organism evidence="3 4">
    <name type="scientific">Stieleria varia</name>
    <dbReference type="NCBI Taxonomy" id="2528005"/>
    <lineage>
        <taxon>Bacteria</taxon>
        <taxon>Pseudomonadati</taxon>
        <taxon>Planctomycetota</taxon>
        <taxon>Planctomycetia</taxon>
        <taxon>Pirellulales</taxon>
        <taxon>Pirellulaceae</taxon>
        <taxon>Stieleria</taxon>
    </lineage>
</organism>
<comment type="caution">
    <text evidence="3">The sequence shown here is derived from an EMBL/GenBank/DDBJ whole genome shotgun (WGS) entry which is preliminary data.</text>
</comment>
<dbReference type="GO" id="GO:0045454">
    <property type="term" value="P:cell redox homeostasis"/>
    <property type="evidence" value="ECO:0007669"/>
    <property type="project" value="TreeGrafter"/>
</dbReference>
<evidence type="ECO:0000313" key="3">
    <source>
        <dbReference type="EMBL" id="TWT98369.1"/>
    </source>
</evidence>
<dbReference type="PROSITE" id="PS51352">
    <property type="entry name" value="THIOREDOXIN_2"/>
    <property type="match status" value="1"/>
</dbReference>
<dbReference type="Gene3D" id="3.40.30.10">
    <property type="entry name" value="Glutaredoxin"/>
    <property type="match status" value="1"/>
</dbReference>
<dbReference type="InterPro" id="IPR036249">
    <property type="entry name" value="Thioredoxin-like_sf"/>
</dbReference>
<dbReference type="RefSeq" id="WP_146521961.1">
    <property type="nucleotide sequence ID" value="NZ_CP151726.1"/>
</dbReference>
<dbReference type="PANTHER" id="PTHR45663:SF11">
    <property type="entry name" value="GEO12009P1"/>
    <property type="match status" value="1"/>
</dbReference>
<dbReference type="Pfam" id="PF00085">
    <property type="entry name" value="Thioredoxin"/>
    <property type="match status" value="1"/>
</dbReference>
<keyword evidence="1" id="KW-1133">Transmembrane helix</keyword>
<keyword evidence="1" id="KW-0812">Transmembrane</keyword>
<evidence type="ECO:0000259" key="2">
    <source>
        <dbReference type="PROSITE" id="PS51352"/>
    </source>
</evidence>
<dbReference type="PANTHER" id="PTHR45663">
    <property type="entry name" value="GEO12009P1"/>
    <property type="match status" value="1"/>
</dbReference>
<dbReference type="GO" id="GO:0015035">
    <property type="term" value="F:protein-disulfide reductase activity"/>
    <property type="evidence" value="ECO:0007669"/>
    <property type="project" value="TreeGrafter"/>
</dbReference>
<dbReference type="OrthoDB" id="273008at2"/>
<evidence type="ECO:0000313" key="4">
    <source>
        <dbReference type="Proteomes" id="UP000320176"/>
    </source>
</evidence>
<proteinExistence type="predicted"/>
<dbReference type="EMBL" id="SJPN01000006">
    <property type="protein sequence ID" value="TWT98369.1"/>
    <property type="molecule type" value="Genomic_DNA"/>
</dbReference>